<evidence type="ECO:0000256" key="1">
    <source>
        <dbReference type="SAM" id="MobiDB-lite"/>
    </source>
</evidence>
<dbReference type="GO" id="GO:0006355">
    <property type="term" value="P:regulation of DNA-templated transcription"/>
    <property type="evidence" value="ECO:0007669"/>
    <property type="project" value="InterPro"/>
</dbReference>
<comment type="caution">
    <text evidence="2">The sequence shown here is derived from an EMBL/GenBank/DDBJ whole genome shotgun (WGS) entry which is preliminary data.</text>
</comment>
<evidence type="ECO:0000313" key="3">
    <source>
        <dbReference type="Proteomes" id="UP001293593"/>
    </source>
</evidence>
<feature type="region of interest" description="Disordered" evidence="1">
    <location>
        <begin position="269"/>
        <end position="301"/>
    </location>
</feature>
<organism evidence="2 3">
    <name type="scientific">Acacia crassicarpa</name>
    <name type="common">northern wattle</name>
    <dbReference type="NCBI Taxonomy" id="499986"/>
    <lineage>
        <taxon>Eukaryota</taxon>
        <taxon>Viridiplantae</taxon>
        <taxon>Streptophyta</taxon>
        <taxon>Embryophyta</taxon>
        <taxon>Tracheophyta</taxon>
        <taxon>Spermatophyta</taxon>
        <taxon>Magnoliopsida</taxon>
        <taxon>eudicotyledons</taxon>
        <taxon>Gunneridae</taxon>
        <taxon>Pentapetalae</taxon>
        <taxon>rosids</taxon>
        <taxon>fabids</taxon>
        <taxon>Fabales</taxon>
        <taxon>Fabaceae</taxon>
        <taxon>Caesalpinioideae</taxon>
        <taxon>mimosoid clade</taxon>
        <taxon>Acacieae</taxon>
        <taxon>Acacia</taxon>
    </lineage>
</organism>
<dbReference type="InterPro" id="IPR028938">
    <property type="entry name" value="Rsf1-like"/>
</dbReference>
<evidence type="ECO:0000313" key="2">
    <source>
        <dbReference type="EMBL" id="KAK4274375.1"/>
    </source>
</evidence>
<name>A0AAE1MS01_9FABA</name>
<protein>
    <recommendedName>
        <fullName evidence="4">DDT domain-containing protein DDR4</fullName>
    </recommendedName>
</protein>
<dbReference type="PANTHER" id="PTHR14296:SF12">
    <property type="entry name" value="DDT DOMAIN-CONTAINING PROTEIN DDR4 ISOFORM X1"/>
    <property type="match status" value="1"/>
</dbReference>
<proteinExistence type="predicted"/>
<accession>A0AAE1MS01</accession>
<dbReference type="EMBL" id="JAWXYG010000004">
    <property type="protein sequence ID" value="KAK4274375.1"/>
    <property type="molecule type" value="Genomic_DNA"/>
</dbReference>
<dbReference type="AlphaFoldDB" id="A0AAE1MS01"/>
<dbReference type="GO" id="GO:0031213">
    <property type="term" value="C:RSF complex"/>
    <property type="evidence" value="ECO:0007669"/>
    <property type="project" value="InterPro"/>
</dbReference>
<reference evidence="2" key="1">
    <citation type="submission" date="2023-10" db="EMBL/GenBank/DDBJ databases">
        <title>Chromosome-level genome of the transformable northern wattle, Acacia crassicarpa.</title>
        <authorList>
            <person name="Massaro I."/>
            <person name="Sinha N.R."/>
            <person name="Poethig S."/>
            <person name="Leichty A.R."/>
        </authorList>
    </citation>
    <scope>NUCLEOTIDE SEQUENCE</scope>
    <source>
        <strain evidence="2">Acra3RX</strain>
        <tissue evidence="2">Leaf</tissue>
    </source>
</reference>
<sequence>MRTAGGGHGEKLTALAQENPLQAEVLKLRRRWELASVLNFLDVFGPVIGRGLKLSAEDIELGLIKPDASLAHLHVVLLKGMPPVSKKLDEPDAWVTELCKKLTLWWPWVAEGKIPIVPSKGEEISKYKELDPLDRLLLLKALCEVRADHHDVVSYIKHALNEGTELSAFRKEAFGGDGKGTFYWYDASAKGHRLYKEIITLNSKTQVNGNKSCSLPIISSQWETLASNLEEFSRVAGEFSSSNIAAEVVLGKKIQRDAIPPLERLHKKKVRQLKRKQSKEALSSRTNDTSPAVSEQVGVRRSKRLAGVRSQSIMESRGLTVNQILRQRPIRNSAIPSVVLDSEDED</sequence>
<gene>
    <name evidence="2" type="ORF">QN277_017604</name>
</gene>
<dbReference type="Proteomes" id="UP001293593">
    <property type="component" value="Unassembled WGS sequence"/>
</dbReference>
<feature type="compositionally biased region" description="Polar residues" evidence="1">
    <location>
        <begin position="280"/>
        <end position="293"/>
    </location>
</feature>
<keyword evidence="3" id="KW-1185">Reference proteome</keyword>
<dbReference type="PANTHER" id="PTHR14296">
    <property type="entry name" value="REMODELING AND SPACING FACTOR 1"/>
    <property type="match status" value="1"/>
</dbReference>
<evidence type="ECO:0008006" key="4">
    <source>
        <dbReference type="Google" id="ProtNLM"/>
    </source>
</evidence>